<dbReference type="EC" id="3.1.3.18" evidence="4"/>
<comment type="similarity">
    <text evidence="3">Belongs to the HAD-like hydrolase superfamily. CbbY/CbbZ/Gph/YieH family.</text>
</comment>
<dbReference type="InterPro" id="IPR036412">
    <property type="entry name" value="HAD-like_sf"/>
</dbReference>
<dbReference type="PRINTS" id="PR00413">
    <property type="entry name" value="HADHALOGNASE"/>
</dbReference>
<dbReference type="Proteomes" id="UP000008841">
    <property type="component" value="Chromosome"/>
</dbReference>
<dbReference type="KEGG" id="cli:Clim_1752"/>
<dbReference type="GO" id="GO:0008967">
    <property type="term" value="F:phosphoglycolate phosphatase activity"/>
    <property type="evidence" value="ECO:0007669"/>
    <property type="project" value="UniProtKB-EC"/>
</dbReference>
<dbReference type="AlphaFoldDB" id="B3EEI3"/>
<dbReference type="Gene3D" id="3.40.50.1000">
    <property type="entry name" value="HAD superfamily/HAD-like"/>
    <property type="match status" value="1"/>
</dbReference>
<dbReference type="FunFam" id="3.40.50.1000:FF:000022">
    <property type="entry name" value="Phosphoglycolate phosphatase"/>
    <property type="match status" value="1"/>
</dbReference>
<dbReference type="GO" id="GO:0005829">
    <property type="term" value="C:cytosol"/>
    <property type="evidence" value="ECO:0007669"/>
    <property type="project" value="TreeGrafter"/>
</dbReference>
<dbReference type="eggNOG" id="COG0546">
    <property type="taxonomic scope" value="Bacteria"/>
</dbReference>
<reference evidence="5 6" key="1">
    <citation type="submission" date="2008-05" db="EMBL/GenBank/DDBJ databases">
        <title>Complete sequence of Chlorobium limicola DSM 245.</title>
        <authorList>
            <consortium name="US DOE Joint Genome Institute"/>
            <person name="Lucas S."/>
            <person name="Copeland A."/>
            <person name="Lapidus A."/>
            <person name="Glavina del Rio T."/>
            <person name="Dalin E."/>
            <person name="Tice H."/>
            <person name="Bruce D."/>
            <person name="Goodwin L."/>
            <person name="Pitluck S."/>
            <person name="Schmutz J."/>
            <person name="Larimer F."/>
            <person name="Land M."/>
            <person name="Hauser L."/>
            <person name="Kyrpides N."/>
            <person name="Ovchinnikova G."/>
            <person name="Zhao F."/>
            <person name="Li T."/>
            <person name="Liu Z."/>
            <person name="Overmann J."/>
            <person name="Bryant D.A."/>
            <person name="Richardson P."/>
        </authorList>
    </citation>
    <scope>NUCLEOTIDE SEQUENCE [LARGE SCALE GENOMIC DNA]</scope>
    <source>
        <strain evidence="6">DSM 245 / NBRC 103803 / 6330</strain>
    </source>
</reference>
<name>B3EEI3_CHLL2</name>
<dbReference type="Pfam" id="PF13419">
    <property type="entry name" value="HAD_2"/>
    <property type="match status" value="1"/>
</dbReference>
<evidence type="ECO:0000256" key="1">
    <source>
        <dbReference type="ARBA" id="ARBA00000830"/>
    </source>
</evidence>
<dbReference type="Gene3D" id="1.10.150.240">
    <property type="entry name" value="Putative phosphatase, domain 2"/>
    <property type="match status" value="1"/>
</dbReference>
<accession>B3EEI3</accession>
<dbReference type="PANTHER" id="PTHR43434:SF1">
    <property type="entry name" value="PHOSPHOGLYCOLATE PHOSPHATASE"/>
    <property type="match status" value="1"/>
</dbReference>
<dbReference type="GO" id="GO:0006281">
    <property type="term" value="P:DNA repair"/>
    <property type="evidence" value="ECO:0007669"/>
    <property type="project" value="TreeGrafter"/>
</dbReference>
<dbReference type="InterPro" id="IPR006439">
    <property type="entry name" value="HAD-SF_hydro_IA"/>
</dbReference>
<keyword evidence="5" id="KW-0378">Hydrolase</keyword>
<dbReference type="InterPro" id="IPR023198">
    <property type="entry name" value="PGP-like_dom2"/>
</dbReference>
<dbReference type="SFLD" id="SFLDG01135">
    <property type="entry name" value="C1.5.6:_HAD__Beta-PGM__Phospha"/>
    <property type="match status" value="1"/>
</dbReference>
<dbReference type="OrthoDB" id="9807630at2"/>
<dbReference type="RefSeq" id="WP_012466666.1">
    <property type="nucleotide sequence ID" value="NC_010803.1"/>
</dbReference>
<dbReference type="InterPro" id="IPR023214">
    <property type="entry name" value="HAD_sf"/>
</dbReference>
<proteinExistence type="inferred from homology"/>
<evidence type="ECO:0000313" key="5">
    <source>
        <dbReference type="EMBL" id="ACD90793.1"/>
    </source>
</evidence>
<evidence type="ECO:0000256" key="3">
    <source>
        <dbReference type="ARBA" id="ARBA00006171"/>
    </source>
</evidence>
<dbReference type="SFLD" id="SFLDS00003">
    <property type="entry name" value="Haloacid_Dehalogenase"/>
    <property type="match status" value="1"/>
</dbReference>
<dbReference type="InterPro" id="IPR050155">
    <property type="entry name" value="HAD-like_hydrolase_sf"/>
</dbReference>
<evidence type="ECO:0000256" key="4">
    <source>
        <dbReference type="ARBA" id="ARBA00013078"/>
    </source>
</evidence>
<dbReference type="STRING" id="290315.Clim_1752"/>
<dbReference type="NCBIfam" id="TIGR01549">
    <property type="entry name" value="HAD-SF-IA-v1"/>
    <property type="match status" value="1"/>
</dbReference>
<organism evidence="5 6">
    <name type="scientific">Chlorobium limicola (strain DSM 245 / NBRC 103803 / 6330)</name>
    <dbReference type="NCBI Taxonomy" id="290315"/>
    <lineage>
        <taxon>Bacteria</taxon>
        <taxon>Pseudomonadati</taxon>
        <taxon>Chlorobiota</taxon>
        <taxon>Chlorobiia</taxon>
        <taxon>Chlorobiales</taxon>
        <taxon>Chlorobiaceae</taxon>
        <taxon>Chlorobium/Pelodictyon group</taxon>
        <taxon>Chlorobium</taxon>
    </lineage>
</organism>
<comment type="catalytic activity">
    <reaction evidence="1">
        <text>2-phosphoglycolate + H2O = glycolate + phosphate</text>
        <dbReference type="Rhea" id="RHEA:14369"/>
        <dbReference type="ChEBI" id="CHEBI:15377"/>
        <dbReference type="ChEBI" id="CHEBI:29805"/>
        <dbReference type="ChEBI" id="CHEBI:43474"/>
        <dbReference type="ChEBI" id="CHEBI:58033"/>
        <dbReference type="EC" id="3.1.3.18"/>
    </reaction>
</comment>
<dbReference type="NCBIfam" id="TIGR01509">
    <property type="entry name" value="HAD-SF-IA-v3"/>
    <property type="match status" value="1"/>
</dbReference>
<dbReference type="EMBL" id="CP001097">
    <property type="protein sequence ID" value="ACD90793.1"/>
    <property type="molecule type" value="Genomic_DNA"/>
</dbReference>
<protein>
    <recommendedName>
        <fullName evidence="4">phosphoglycolate phosphatase</fullName>
        <ecNumber evidence="4">3.1.3.18</ecNumber>
    </recommendedName>
</protein>
<dbReference type="SUPFAM" id="SSF56784">
    <property type="entry name" value="HAD-like"/>
    <property type="match status" value="1"/>
</dbReference>
<dbReference type="HOGENOM" id="CLU_045011_19_3_10"/>
<dbReference type="PANTHER" id="PTHR43434">
    <property type="entry name" value="PHOSPHOGLYCOLATE PHOSPHATASE"/>
    <property type="match status" value="1"/>
</dbReference>
<sequence length="216" mass="23508">MKYRLVVFDFDGTLADTEAGILRALELAARDLGLPGIDWPTVKRGIGLPLQKTLETALGLDSEKAAEAVPLYRRYYDEVAYGETRLFPEVKETLEMLQCRGVLLAVASSKGKPALLAMMRHLGIFDCFSFVAGEQDVECKKPAPDMVNLALGALGVEPHHCLVVGDTVYDIEMGQRAAADTCAVTWGNNSGDELRSLNPTFVVDSFTEIVSLLNLA</sequence>
<gene>
    <name evidence="5" type="ordered locus">Clim_1752</name>
</gene>
<dbReference type="InterPro" id="IPR041492">
    <property type="entry name" value="HAD_2"/>
</dbReference>
<dbReference type="SFLD" id="SFLDG01129">
    <property type="entry name" value="C1.5:_HAD__Beta-PGM__Phosphata"/>
    <property type="match status" value="1"/>
</dbReference>
<evidence type="ECO:0000313" key="6">
    <source>
        <dbReference type="Proteomes" id="UP000008841"/>
    </source>
</evidence>
<evidence type="ECO:0000256" key="2">
    <source>
        <dbReference type="ARBA" id="ARBA00004818"/>
    </source>
</evidence>
<comment type="pathway">
    <text evidence="2">Organic acid metabolism; glycolate biosynthesis; glycolate from 2-phosphoglycolate: step 1/1.</text>
</comment>